<dbReference type="Pfam" id="PF01844">
    <property type="entry name" value="HNH"/>
    <property type="match status" value="1"/>
</dbReference>
<dbReference type="PANTHER" id="PTHR41286">
    <property type="entry name" value="HNH NUCLEASE YAJD-RELATED"/>
    <property type="match status" value="1"/>
</dbReference>
<dbReference type="CDD" id="cd00085">
    <property type="entry name" value="HNHc"/>
    <property type="match status" value="1"/>
</dbReference>
<dbReference type="Proteomes" id="UP000225889">
    <property type="component" value="Unassembled WGS sequence"/>
</dbReference>
<dbReference type="GO" id="GO:0004519">
    <property type="term" value="F:endonuclease activity"/>
    <property type="evidence" value="ECO:0007669"/>
    <property type="project" value="UniProtKB-KW"/>
</dbReference>
<evidence type="ECO:0000313" key="6">
    <source>
        <dbReference type="EMBL" id="PHU36020.1"/>
    </source>
</evidence>
<dbReference type="EMBL" id="PDYF01000007">
    <property type="protein sequence ID" value="PHU36020.1"/>
    <property type="molecule type" value="Genomic_DNA"/>
</dbReference>
<organism evidence="6 7">
    <name type="scientific">Pseudobutyrivibrio ruminis</name>
    <dbReference type="NCBI Taxonomy" id="46206"/>
    <lineage>
        <taxon>Bacteria</taxon>
        <taxon>Bacillati</taxon>
        <taxon>Bacillota</taxon>
        <taxon>Clostridia</taxon>
        <taxon>Lachnospirales</taxon>
        <taxon>Lachnospiraceae</taxon>
        <taxon>Pseudobutyrivibrio</taxon>
    </lineage>
</organism>
<dbReference type="GO" id="GO:0003676">
    <property type="term" value="F:nucleic acid binding"/>
    <property type="evidence" value="ECO:0007669"/>
    <property type="project" value="InterPro"/>
</dbReference>
<dbReference type="GO" id="GO:0016787">
    <property type="term" value="F:hydrolase activity"/>
    <property type="evidence" value="ECO:0007669"/>
    <property type="project" value="UniProtKB-KW"/>
</dbReference>
<dbReference type="InterPro" id="IPR002711">
    <property type="entry name" value="HNH"/>
</dbReference>
<dbReference type="GO" id="GO:0005829">
    <property type="term" value="C:cytosol"/>
    <property type="evidence" value="ECO:0007669"/>
    <property type="project" value="TreeGrafter"/>
</dbReference>
<sequence length="134" mass="15948">MLKSCKYCGKVHPYNYTCPMKPKRHNGKYDYTDRDVWKFRHSGLWKNKAEEIKERDNWMCLCCLDKKIITTKQLEVHHIRPLAEDMDSKLDDDNLITLCRACHEQAEKGLITRQELKDILRRRGKIEAENTPVI</sequence>
<accession>A0A2G3DYS0</accession>
<keyword evidence="1" id="KW-0540">Nuclease</keyword>
<keyword evidence="6" id="KW-0255">Endonuclease</keyword>
<comment type="caution">
    <text evidence="6">The sequence shown here is derived from an EMBL/GenBank/DDBJ whole genome shotgun (WGS) entry which is preliminary data.</text>
</comment>
<name>A0A2G3DYS0_9FIRM</name>
<dbReference type="Gene3D" id="1.10.30.50">
    <property type="match status" value="1"/>
</dbReference>
<evidence type="ECO:0000256" key="1">
    <source>
        <dbReference type="ARBA" id="ARBA00022722"/>
    </source>
</evidence>
<reference evidence="6 7" key="1">
    <citation type="submission" date="2017-10" db="EMBL/GenBank/DDBJ databases">
        <title>Resolving the taxonomy of Roseburia spp., Eubacterium rectale and Agathobacter spp. through phylogenomic analysis.</title>
        <authorList>
            <person name="Sheridan P.O."/>
            <person name="Walker A.W."/>
            <person name="Duncan S.H."/>
            <person name="Scott K.P."/>
            <person name="Toole P.W.O."/>
            <person name="Luis P."/>
            <person name="Flint H.J."/>
        </authorList>
    </citation>
    <scope>NUCLEOTIDE SEQUENCE [LARGE SCALE GENOMIC DNA]</scope>
    <source>
        <strain evidence="6 7">JK626</strain>
    </source>
</reference>
<reference evidence="6 7" key="2">
    <citation type="submission" date="2017-10" db="EMBL/GenBank/DDBJ databases">
        <authorList>
            <person name="Banno H."/>
            <person name="Chua N.-H."/>
        </authorList>
    </citation>
    <scope>NUCLEOTIDE SEQUENCE [LARGE SCALE GENOMIC DNA]</scope>
    <source>
        <strain evidence="6 7">JK626</strain>
    </source>
</reference>
<dbReference type="AlphaFoldDB" id="A0A2G3DYS0"/>
<evidence type="ECO:0000256" key="4">
    <source>
        <dbReference type="ARBA" id="ARBA00040194"/>
    </source>
</evidence>
<proteinExistence type="inferred from homology"/>
<evidence type="ECO:0000256" key="2">
    <source>
        <dbReference type="ARBA" id="ARBA00022801"/>
    </source>
</evidence>
<keyword evidence="2" id="KW-0378">Hydrolase</keyword>
<dbReference type="GO" id="GO:0008270">
    <property type="term" value="F:zinc ion binding"/>
    <property type="evidence" value="ECO:0007669"/>
    <property type="project" value="InterPro"/>
</dbReference>
<feature type="domain" description="HNH nuclease" evidence="5">
    <location>
        <begin position="47"/>
        <end position="104"/>
    </location>
</feature>
<comment type="similarity">
    <text evidence="3">Belongs to the HNH nuclease family.</text>
</comment>
<dbReference type="PANTHER" id="PTHR41286:SF1">
    <property type="entry name" value="HNH NUCLEASE YAJD-RELATED"/>
    <property type="match status" value="1"/>
</dbReference>
<dbReference type="RefSeq" id="WP_099391239.1">
    <property type="nucleotide sequence ID" value="NZ_PDYF01000007.1"/>
</dbReference>
<dbReference type="InterPro" id="IPR003615">
    <property type="entry name" value="HNH_nuc"/>
</dbReference>
<evidence type="ECO:0000259" key="5">
    <source>
        <dbReference type="SMART" id="SM00507"/>
    </source>
</evidence>
<protein>
    <recommendedName>
        <fullName evidence="4">Putative HNH nuclease YajD</fullName>
    </recommendedName>
</protein>
<gene>
    <name evidence="6" type="ORF">CSX01_01945</name>
</gene>
<evidence type="ECO:0000256" key="3">
    <source>
        <dbReference type="ARBA" id="ARBA00038412"/>
    </source>
</evidence>
<dbReference type="SMART" id="SM00507">
    <property type="entry name" value="HNHc"/>
    <property type="match status" value="1"/>
</dbReference>
<evidence type="ECO:0000313" key="7">
    <source>
        <dbReference type="Proteomes" id="UP000225889"/>
    </source>
</evidence>